<dbReference type="GO" id="GO:0008999">
    <property type="term" value="F:protein-N-terminal-alanine acetyltransferase activity"/>
    <property type="evidence" value="ECO:0007669"/>
    <property type="project" value="UniProtKB-EC"/>
</dbReference>
<dbReference type="PANTHER" id="PTHR43877">
    <property type="entry name" value="AMINOALKYLPHOSPHONATE N-ACETYLTRANSFERASE-RELATED-RELATED"/>
    <property type="match status" value="1"/>
</dbReference>
<dbReference type="RefSeq" id="WP_390227209.1">
    <property type="nucleotide sequence ID" value="NZ_JBHSCN010000002.1"/>
</dbReference>
<name>A0ABV8Q4F6_9MICO</name>
<keyword evidence="4" id="KW-0687">Ribonucleoprotein</keyword>
<dbReference type="SUPFAM" id="SSF55729">
    <property type="entry name" value="Acyl-CoA N-acyltransferases (Nat)"/>
    <property type="match status" value="1"/>
</dbReference>
<evidence type="ECO:0000313" key="4">
    <source>
        <dbReference type="EMBL" id="MFC4242376.1"/>
    </source>
</evidence>
<evidence type="ECO:0000259" key="3">
    <source>
        <dbReference type="PROSITE" id="PS51186"/>
    </source>
</evidence>
<evidence type="ECO:0000313" key="5">
    <source>
        <dbReference type="Proteomes" id="UP001595900"/>
    </source>
</evidence>
<dbReference type="Gene3D" id="3.40.630.30">
    <property type="match status" value="1"/>
</dbReference>
<dbReference type="PANTHER" id="PTHR43877:SF2">
    <property type="entry name" value="AMINOALKYLPHOSPHONATE N-ACETYLTRANSFERASE-RELATED"/>
    <property type="match status" value="1"/>
</dbReference>
<dbReference type="PROSITE" id="PS51186">
    <property type="entry name" value="GNAT"/>
    <property type="match status" value="1"/>
</dbReference>
<keyword evidence="5" id="KW-1185">Reference proteome</keyword>
<protein>
    <submittedName>
        <fullName evidence="4">Ribosomal protein S18-alanine N-acetyltransferase</fullName>
        <ecNumber evidence="4">2.3.1.266</ecNumber>
    </submittedName>
</protein>
<proteinExistence type="predicted"/>
<dbReference type="CDD" id="cd04301">
    <property type="entry name" value="NAT_SF"/>
    <property type="match status" value="1"/>
</dbReference>
<dbReference type="NCBIfam" id="TIGR01575">
    <property type="entry name" value="rimI"/>
    <property type="match status" value="1"/>
</dbReference>
<accession>A0ABV8Q4F6</accession>
<dbReference type="InterPro" id="IPR006464">
    <property type="entry name" value="AcTrfase_RimI/Ard1"/>
</dbReference>
<dbReference type="Proteomes" id="UP001595900">
    <property type="component" value="Unassembled WGS sequence"/>
</dbReference>
<dbReference type="Pfam" id="PF00583">
    <property type="entry name" value="Acetyltransf_1"/>
    <property type="match status" value="1"/>
</dbReference>
<keyword evidence="2 4" id="KW-0012">Acyltransferase</keyword>
<feature type="domain" description="N-acetyltransferase" evidence="3">
    <location>
        <begin position="15"/>
        <end position="164"/>
    </location>
</feature>
<dbReference type="EC" id="2.3.1.266" evidence="4"/>
<dbReference type="EMBL" id="JBHSCN010000002">
    <property type="protein sequence ID" value="MFC4242376.1"/>
    <property type="molecule type" value="Genomic_DNA"/>
</dbReference>
<dbReference type="InterPro" id="IPR050832">
    <property type="entry name" value="Bact_Acetyltransf"/>
</dbReference>
<dbReference type="InterPro" id="IPR016181">
    <property type="entry name" value="Acyl_CoA_acyltransferase"/>
</dbReference>
<organism evidence="4 5">
    <name type="scientific">Gryllotalpicola reticulitermitis</name>
    <dbReference type="NCBI Taxonomy" id="1184153"/>
    <lineage>
        <taxon>Bacteria</taxon>
        <taxon>Bacillati</taxon>
        <taxon>Actinomycetota</taxon>
        <taxon>Actinomycetes</taxon>
        <taxon>Micrococcales</taxon>
        <taxon>Microbacteriaceae</taxon>
        <taxon>Gryllotalpicola</taxon>
    </lineage>
</organism>
<comment type="caution">
    <text evidence="4">The sequence shown here is derived from an EMBL/GenBank/DDBJ whole genome shotgun (WGS) entry which is preliminary data.</text>
</comment>
<gene>
    <name evidence="4" type="primary">rimI</name>
    <name evidence="4" type="ORF">ACFOYW_03245</name>
</gene>
<reference evidence="5" key="1">
    <citation type="journal article" date="2019" name="Int. J. Syst. Evol. Microbiol.">
        <title>The Global Catalogue of Microorganisms (GCM) 10K type strain sequencing project: providing services to taxonomists for standard genome sequencing and annotation.</title>
        <authorList>
            <consortium name="The Broad Institute Genomics Platform"/>
            <consortium name="The Broad Institute Genome Sequencing Center for Infectious Disease"/>
            <person name="Wu L."/>
            <person name="Ma J."/>
        </authorList>
    </citation>
    <scope>NUCLEOTIDE SEQUENCE [LARGE SCALE GENOMIC DNA]</scope>
    <source>
        <strain evidence="5">CGMCC 1.10363</strain>
    </source>
</reference>
<dbReference type="GO" id="GO:0005840">
    <property type="term" value="C:ribosome"/>
    <property type="evidence" value="ECO:0007669"/>
    <property type="project" value="UniProtKB-KW"/>
</dbReference>
<keyword evidence="1 4" id="KW-0808">Transferase</keyword>
<evidence type="ECO:0000256" key="1">
    <source>
        <dbReference type="ARBA" id="ARBA00022679"/>
    </source>
</evidence>
<dbReference type="InterPro" id="IPR000182">
    <property type="entry name" value="GNAT_dom"/>
</dbReference>
<sequence length="164" mass="18269">MTAGEITPFPVIGAWTLRRATGADLDRLVALESEIFRSDAWPHSLWRSELESPHTWYLVVVRADAPAEVLGYAGLLSLPHAHDADVQTIGLSAELRGHGLGRALMGQLHAEARRRGIREMFLDVRVDNPVAQALYRSFGYEQIGVRKGYYQPDNVDAYVMKAVL</sequence>
<keyword evidence="4" id="KW-0689">Ribosomal protein</keyword>
<evidence type="ECO:0000256" key="2">
    <source>
        <dbReference type="ARBA" id="ARBA00023315"/>
    </source>
</evidence>